<proteinExistence type="predicted"/>
<gene>
    <name evidence="2" type="ordered locus">TERTU_0549</name>
</gene>
<dbReference type="eggNOG" id="ENOG50329TX">
    <property type="taxonomic scope" value="Bacteria"/>
</dbReference>
<dbReference type="Proteomes" id="UP000009080">
    <property type="component" value="Chromosome"/>
</dbReference>
<feature type="transmembrane region" description="Helical" evidence="1">
    <location>
        <begin position="153"/>
        <end position="172"/>
    </location>
</feature>
<dbReference type="KEGG" id="ttu:TERTU_0549"/>
<feature type="transmembrane region" description="Helical" evidence="1">
    <location>
        <begin position="94"/>
        <end position="115"/>
    </location>
</feature>
<evidence type="ECO:0000313" key="2">
    <source>
        <dbReference type="EMBL" id="ACR11058.1"/>
    </source>
</evidence>
<keyword evidence="1" id="KW-0812">Transmembrane</keyword>
<dbReference type="AlphaFoldDB" id="C5BN47"/>
<accession>C5BN47</accession>
<keyword evidence="3" id="KW-1185">Reference proteome</keyword>
<dbReference type="OrthoDB" id="5659946at2"/>
<evidence type="ECO:0000313" key="3">
    <source>
        <dbReference type="Proteomes" id="UP000009080"/>
    </source>
</evidence>
<dbReference type="RefSeq" id="WP_015817170.1">
    <property type="nucleotide sequence ID" value="NC_012997.1"/>
</dbReference>
<organism evidence="2 3">
    <name type="scientific">Teredinibacter turnerae (strain ATCC 39867 / T7901)</name>
    <dbReference type="NCBI Taxonomy" id="377629"/>
    <lineage>
        <taxon>Bacteria</taxon>
        <taxon>Pseudomonadati</taxon>
        <taxon>Pseudomonadota</taxon>
        <taxon>Gammaproteobacteria</taxon>
        <taxon>Cellvibrionales</taxon>
        <taxon>Cellvibrionaceae</taxon>
        <taxon>Teredinibacter</taxon>
    </lineage>
</organism>
<dbReference type="HOGENOM" id="CLU_075529_0_0_6"/>
<evidence type="ECO:0000256" key="1">
    <source>
        <dbReference type="SAM" id="Phobius"/>
    </source>
</evidence>
<feature type="transmembrane region" description="Helical" evidence="1">
    <location>
        <begin position="217"/>
        <end position="239"/>
    </location>
</feature>
<feature type="transmembrane region" description="Helical" evidence="1">
    <location>
        <begin position="246"/>
        <end position="271"/>
    </location>
</feature>
<name>C5BN47_TERTT</name>
<reference evidence="2 3" key="1">
    <citation type="journal article" date="2009" name="PLoS ONE">
        <title>The complete genome of Teredinibacter turnerae T7901: an intracellular endosymbiont of marine wood-boring bivalves (shipworms).</title>
        <authorList>
            <person name="Yang J.C."/>
            <person name="Madupu R."/>
            <person name="Durkin A.S."/>
            <person name="Ekborg N.A."/>
            <person name="Pedamallu C.S."/>
            <person name="Hostetler J.B."/>
            <person name="Radune D."/>
            <person name="Toms B.S."/>
            <person name="Henrissat B."/>
            <person name="Coutinho P.M."/>
            <person name="Schwarz S."/>
            <person name="Field L."/>
            <person name="Trindade-Silva A.E."/>
            <person name="Soares C.A.G."/>
            <person name="Elshahawi S."/>
            <person name="Hanora A."/>
            <person name="Schmidt E.W."/>
            <person name="Haygood M.G."/>
            <person name="Posfai J."/>
            <person name="Benner J."/>
            <person name="Madinger C."/>
            <person name="Nove J."/>
            <person name="Anton B."/>
            <person name="Chaudhary K."/>
            <person name="Foster J."/>
            <person name="Holman A."/>
            <person name="Kumar S."/>
            <person name="Lessard P.A."/>
            <person name="Luyten Y.A."/>
            <person name="Slatko B."/>
            <person name="Wood N."/>
            <person name="Wu B."/>
            <person name="Teplitski M."/>
            <person name="Mougous J.D."/>
            <person name="Ward N."/>
            <person name="Eisen J.A."/>
            <person name="Badger J.H."/>
            <person name="Distel D.L."/>
        </authorList>
    </citation>
    <scope>NUCLEOTIDE SEQUENCE [LARGE SCALE GENOMIC DNA]</scope>
    <source>
        <strain evidence="3">ATCC 39867 / T7901</strain>
    </source>
</reference>
<feature type="transmembrane region" description="Helical" evidence="1">
    <location>
        <begin position="192"/>
        <end position="211"/>
    </location>
</feature>
<protein>
    <submittedName>
        <fullName evidence="2">Membrane protein</fullName>
    </submittedName>
</protein>
<keyword evidence="1" id="KW-1133">Transmembrane helix</keyword>
<dbReference type="EMBL" id="CP001614">
    <property type="protein sequence ID" value="ACR11058.1"/>
    <property type="molecule type" value="Genomic_DNA"/>
</dbReference>
<feature type="transmembrane region" description="Helical" evidence="1">
    <location>
        <begin position="45"/>
        <end position="62"/>
    </location>
</feature>
<dbReference type="STRING" id="377629.TERTU_0549"/>
<feature type="transmembrane region" description="Helical" evidence="1">
    <location>
        <begin position="68"/>
        <end position="87"/>
    </location>
</feature>
<sequence length="288" mass="30974">MRALANFIMRGRVQAVIMALLGSWVPLLSQGALGLVTLRKGWKEGLIITLWASLPAVAALWAGDVAKVMAVAGIEVMVVAYLSSVMLRYTVSWSAALAAIVALSSFAALVAVLLVEDISSQLVAFFQTMLESQAQNPPSAETALLTNWSTARAAGVIAMWISLTTFAGLALARWWQAMLFNPGGFRTEFHSLRLNASLATAALGGVVIAEFNGLEYGFWGLVFGMPLLVAGIGLIHCFVAAKKLGIWPLVAFYFGLVLIAPLGLLVSLLGFTDVWIDYRKRFNLVQPK</sequence>
<keyword evidence="1" id="KW-0472">Membrane</keyword>
<feature type="transmembrane region" description="Helical" evidence="1">
    <location>
        <begin position="15"/>
        <end position="38"/>
    </location>
</feature>